<reference evidence="2" key="1">
    <citation type="submission" date="2022-03" db="EMBL/GenBank/DDBJ databases">
        <authorList>
            <person name="Legras J.-L."/>
            <person name="Devillers H."/>
            <person name="Grondin C."/>
        </authorList>
    </citation>
    <scope>NUCLEOTIDE SEQUENCE</scope>
    <source>
        <strain evidence="2">CLIB 1423</strain>
    </source>
</reference>
<feature type="transmembrane region" description="Helical" evidence="1">
    <location>
        <begin position="27"/>
        <end position="47"/>
    </location>
</feature>
<organism evidence="2 3">
    <name type="scientific">[Candida] railenensis</name>
    <dbReference type="NCBI Taxonomy" id="45579"/>
    <lineage>
        <taxon>Eukaryota</taxon>
        <taxon>Fungi</taxon>
        <taxon>Dikarya</taxon>
        <taxon>Ascomycota</taxon>
        <taxon>Saccharomycotina</taxon>
        <taxon>Pichiomycetes</taxon>
        <taxon>Debaryomycetaceae</taxon>
        <taxon>Kurtzmaniella</taxon>
    </lineage>
</organism>
<feature type="transmembrane region" description="Helical" evidence="1">
    <location>
        <begin position="206"/>
        <end position="224"/>
    </location>
</feature>
<name>A0A9P0W0A4_9ASCO</name>
<gene>
    <name evidence="2" type="ORF">CLIB1423_16S02278</name>
</gene>
<keyword evidence="3" id="KW-1185">Reference proteome</keyword>
<protein>
    <submittedName>
        <fullName evidence="2">Uncharacterized protein</fullName>
    </submittedName>
</protein>
<keyword evidence="1" id="KW-1133">Transmembrane helix</keyword>
<evidence type="ECO:0000313" key="3">
    <source>
        <dbReference type="Proteomes" id="UP000837801"/>
    </source>
</evidence>
<sequence>MSREEVLENLNTIVESGLEFVLDNEEAIVISILVVCTTSIAVDFIRLKQENPKTSWKSIVSAFFPSVLATGAAIKYISATFPTTNQVLFLLAVLVSAKLSKWVDLERKVKPYVEESVLARLALKNYSRLTGWLNFVPNFGYYIWLLIVWEWLRRGDRVEDDRVKNISPVPNSKLSLSLELGSFAVILIDQLIYLKKILFQFKRKGVFGKFITLVYFLLAATFLSPPVSLISRRLKEEGVF</sequence>
<proteinExistence type="predicted"/>
<evidence type="ECO:0000256" key="1">
    <source>
        <dbReference type="SAM" id="Phobius"/>
    </source>
</evidence>
<comment type="caution">
    <text evidence="2">The sequence shown here is derived from an EMBL/GenBank/DDBJ whole genome shotgun (WGS) entry which is preliminary data.</text>
</comment>
<feature type="transmembrane region" description="Helical" evidence="1">
    <location>
        <begin position="132"/>
        <end position="152"/>
    </location>
</feature>
<keyword evidence="1" id="KW-0812">Transmembrane</keyword>
<feature type="transmembrane region" description="Helical" evidence="1">
    <location>
        <begin position="59"/>
        <end position="77"/>
    </location>
</feature>
<dbReference type="AlphaFoldDB" id="A0A9P0W0A4"/>
<accession>A0A9P0W0A4</accession>
<dbReference type="EMBL" id="CAKXYY010000016">
    <property type="protein sequence ID" value="CAH2354420.1"/>
    <property type="molecule type" value="Genomic_DNA"/>
</dbReference>
<keyword evidence="1" id="KW-0472">Membrane</keyword>
<evidence type="ECO:0000313" key="2">
    <source>
        <dbReference type="EMBL" id="CAH2354420.1"/>
    </source>
</evidence>
<dbReference type="Proteomes" id="UP000837801">
    <property type="component" value="Unassembled WGS sequence"/>
</dbReference>